<reference evidence="8 9" key="1">
    <citation type="submission" date="2020-05" db="EMBL/GenBank/DDBJ databases">
        <title>Nakamurella sp. DB0629 isolated from air conditioner.</title>
        <authorList>
            <person name="Kim D.H."/>
            <person name="Kim D.-U."/>
        </authorList>
    </citation>
    <scope>NUCLEOTIDE SEQUENCE [LARGE SCALE GENOMIC DNA]</scope>
    <source>
        <strain evidence="8 9">DB0629</strain>
    </source>
</reference>
<evidence type="ECO:0000313" key="8">
    <source>
        <dbReference type="EMBL" id="NNG36894.1"/>
    </source>
</evidence>
<keyword evidence="9" id="KW-1185">Reference proteome</keyword>
<keyword evidence="4 7" id="KW-1133">Transmembrane helix</keyword>
<proteinExistence type="predicted"/>
<dbReference type="Proteomes" id="UP000562984">
    <property type="component" value="Unassembled WGS sequence"/>
</dbReference>
<evidence type="ECO:0000256" key="1">
    <source>
        <dbReference type="ARBA" id="ARBA00004651"/>
    </source>
</evidence>
<comment type="subcellular location">
    <subcellularLocation>
        <location evidence="1">Cell membrane</location>
        <topology evidence="1">Multi-pass membrane protein</topology>
    </subcellularLocation>
</comment>
<evidence type="ECO:0000256" key="2">
    <source>
        <dbReference type="ARBA" id="ARBA00022475"/>
    </source>
</evidence>
<evidence type="ECO:0000256" key="4">
    <source>
        <dbReference type="ARBA" id="ARBA00022989"/>
    </source>
</evidence>
<dbReference type="GO" id="GO:0005886">
    <property type="term" value="C:plasma membrane"/>
    <property type="evidence" value="ECO:0007669"/>
    <property type="project" value="UniProtKB-SubCell"/>
</dbReference>
<gene>
    <name evidence="8" type="ORF">HKD39_14475</name>
</gene>
<evidence type="ECO:0000313" key="9">
    <source>
        <dbReference type="Proteomes" id="UP000562984"/>
    </source>
</evidence>
<keyword evidence="5 7" id="KW-0472">Membrane</keyword>
<dbReference type="GO" id="GO:0022857">
    <property type="term" value="F:transmembrane transporter activity"/>
    <property type="evidence" value="ECO:0007669"/>
    <property type="project" value="InterPro"/>
</dbReference>
<feature type="transmembrane region" description="Helical" evidence="7">
    <location>
        <begin position="94"/>
        <end position="111"/>
    </location>
</feature>
<dbReference type="EMBL" id="JABEND010000008">
    <property type="protein sequence ID" value="NNG36894.1"/>
    <property type="molecule type" value="Genomic_DNA"/>
</dbReference>
<feature type="transmembrane region" description="Helical" evidence="7">
    <location>
        <begin position="47"/>
        <end position="65"/>
    </location>
</feature>
<dbReference type="PANTHER" id="PTHR32196:SF63">
    <property type="entry name" value="INNER MEMBRANE ABC TRANSPORTER PERMEASE PROTEIN YJFF"/>
    <property type="match status" value="1"/>
</dbReference>
<dbReference type="PANTHER" id="PTHR32196">
    <property type="entry name" value="ABC TRANSPORTER PERMEASE PROTEIN YPHD-RELATED-RELATED"/>
    <property type="match status" value="1"/>
</dbReference>
<keyword evidence="2" id="KW-1003">Cell membrane</keyword>
<evidence type="ECO:0000256" key="3">
    <source>
        <dbReference type="ARBA" id="ARBA00022692"/>
    </source>
</evidence>
<dbReference type="RefSeq" id="WP_171200571.1">
    <property type="nucleotide sequence ID" value="NZ_JABEND010000008.1"/>
</dbReference>
<feature type="transmembrane region" description="Helical" evidence="7">
    <location>
        <begin position="161"/>
        <end position="181"/>
    </location>
</feature>
<comment type="caution">
    <text evidence="8">The sequence shown here is derived from an EMBL/GenBank/DDBJ whole genome shotgun (WGS) entry which is preliminary data.</text>
</comment>
<evidence type="ECO:0000256" key="5">
    <source>
        <dbReference type="ARBA" id="ARBA00023136"/>
    </source>
</evidence>
<sequence>MLTRSLTQSRGLGPLGAAFLVGLLAIGVAVFASASPYFLTASNLADLGSTAAVTTMVAAPAVFLIVAGQMDLSVGATAGFCGVVLASLTPDLGLAGALAVTAALGLGVGLLNGSLVTLLGIHSFAVTIGSLALLRGLAYLLPSGLPVIMPGFTTLGTARPLGIPLPILLAVVVWVAALLVLRCTPCGRDGVRIGALPAGHRFGSSRAKLLVLAGFAASGLGAALTGTILTSQFGTGIPNAANGLELTVLAVVLLGGGALDGGRGSVLGALLAVLTVSVLANGLSLLNVSPYWTQVASGALVLLALVLDRWRTQRRRRAARAAQSAQSAQPAGAGQPAATGQAAQADQPGSRAGITR</sequence>
<feature type="transmembrane region" description="Helical" evidence="7">
    <location>
        <begin position="266"/>
        <end position="285"/>
    </location>
</feature>
<protein>
    <submittedName>
        <fullName evidence="8">ABC transporter permease</fullName>
    </submittedName>
</protein>
<keyword evidence="3 7" id="KW-0812">Transmembrane</keyword>
<feature type="transmembrane region" description="Helical" evidence="7">
    <location>
        <begin position="12"/>
        <end position="35"/>
    </location>
</feature>
<feature type="transmembrane region" description="Helical" evidence="7">
    <location>
        <begin position="72"/>
        <end position="88"/>
    </location>
</feature>
<feature type="transmembrane region" description="Helical" evidence="7">
    <location>
        <begin position="209"/>
        <end position="229"/>
    </location>
</feature>
<feature type="transmembrane region" description="Helical" evidence="7">
    <location>
        <begin position="241"/>
        <end position="259"/>
    </location>
</feature>
<feature type="compositionally biased region" description="Low complexity" evidence="6">
    <location>
        <begin position="320"/>
        <end position="345"/>
    </location>
</feature>
<organism evidence="8 9">
    <name type="scientific">Nakamurella aerolata</name>
    <dbReference type="NCBI Taxonomy" id="1656892"/>
    <lineage>
        <taxon>Bacteria</taxon>
        <taxon>Bacillati</taxon>
        <taxon>Actinomycetota</taxon>
        <taxon>Actinomycetes</taxon>
        <taxon>Nakamurellales</taxon>
        <taxon>Nakamurellaceae</taxon>
        <taxon>Nakamurella</taxon>
    </lineage>
</organism>
<evidence type="ECO:0000256" key="6">
    <source>
        <dbReference type="SAM" id="MobiDB-lite"/>
    </source>
</evidence>
<dbReference type="InterPro" id="IPR001851">
    <property type="entry name" value="ABC_transp_permease"/>
</dbReference>
<feature type="transmembrane region" description="Helical" evidence="7">
    <location>
        <begin position="118"/>
        <end position="141"/>
    </location>
</feature>
<dbReference type="AlphaFoldDB" id="A0A849A7E5"/>
<feature type="transmembrane region" description="Helical" evidence="7">
    <location>
        <begin position="291"/>
        <end position="310"/>
    </location>
</feature>
<name>A0A849A7E5_9ACTN</name>
<accession>A0A849A7E5</accession>
<feature type="region of interest" description="Disordered" evidence="6">
    <location>
        <begin position="318"/>
        <end position="356"/>
    </location>
</feature>
<dbReference type="Pfam" id="PF02653">
    <property type="entry name" value="BPD_transp_2"/>
    <property type="match status" value="1"/>
</dbReference>
<evidence type="ECO:0000256" key="7">
    <source>
        <dbReference type="SAM" id="Phobius"/>
    </source>
</evidence>